<comment type="caution">
    <text evidence="1">The sequence shown here is derived from an EMBL/GenBank/DDBJ whole genome shotgun (WGS) entry which is preliminary data.</text>
</comment>
<evidence type="ECO:0008006" key="3">
    <source>
        <dbReference type="Google" id="ProtNLM"/>
    </source>
</evidence>
<gene>
    <name evidence="1" type="ORF">Poly51_18070</name>
</gene>
<evidence type="ECO:0000313" key="2">
    <source>
        <dbReference type="Proteomes" id="UP000318288"/>
    </source>
</evidence>
<dbReference type="EMBL" id="SJPW01000002">
    <property type="protein sequence ID" value="TWU59022.1"/>
    <property type="molecule type" value="Genomic_DNA"/>
</dbReference>
<keyword evidence="2" id="KW-1185">Reference proteome</keyword>
<dbReference type="InterPro" id="IPR016024">
    <property type="entry name" value="ARM-type_fold"/>
</dbReference>
<sequence>MQSLSTTFETLATTRNEAAIDVLIAVLDDADKHLRRQTIQALAMRQGSRASEVLLQNWRKLLPDDIDQIRRHKNLMNQTIVAGLKAGGESVQTSIEAARKLNVLEAIDELVLLAESSASREVQTKAGAAVLSLVAPLGRDAREDRSPATVRKPILARLSDSVRRFSMHRNATLVEAFLLVSTWGDGDLRAMIAEDGPALNLICDRFAKTENQGVIDLLAGFIRRKSIHPRVLERMQTRTDAVFRDALLGCVGTDPSGNVIRNLGDMGMPKCCHGGEDLVVQLAAERRAALVHLYIIANRDHLETLHLITSVVRQGGPGCVAAAAIGLARCEVPSIDLLMRAAVPVADDDREAIAKDENAKLLSDLIELLEHNEPALVRGVQRVLAPLHADAMLHKFHNLRPRSRRRLGRVVMMIDTGAVQRVRDALRHPVLANRLEAIAMADALAIVDLLSDSFTHISREDHQEARMKAAQVMADAEGDETLRLLEQMISMPASAVRDTAVAALERRQRAKA</sequence>
<accession>A0A5C6FE51</accession>
<dbReference type="OrthoDB" id="235101at2"/>
<dbReference type="SUPFAM" id="SSF48371">
    <property type="entry name" value="ARM repeat"/>
    <property type="match status" value="1"/>
</dbReference>
<evidence type="ECO:0000313" key="1">
    <source>
        <dbReference type="EMBL" id="TWU59022.1"/>
    </source>
</evidence>
<proteinExistence type="predicted"/>
<name>A0A5C6FE51_9BACT</name>
<dbReference type="AlphaFoldDB" id="A0A5C6FE51"/>
<dbReference type="RefSeq" id="WP_146456322.1">
    <property type="nucleotide sequence ID" value="NZ_SJPW01000002.1"/>
</dbReference>
<dbReference type="Proteomes" id="UP000318288">
    <property type="component" value="Unassembled WGS sequence"/>
</dbReference>
<reference evidence="1 2" key="1">
    <citation type="submission" date="2019-02" db="EMBL/GenBank/DDBJ databases">
        <title>Deep-cultivation of Planctomycetes and their phenomic and genomic characterization uncovers novel biology.</title>
        <authorList>
            <person name="Wiegand S."/>
            <person name="Jogler M."/>
            <person name="Boedeker C."/>
            <person name="Pinto D."/>
            <person name="Vollmers J."/>
            <person name="Rivas-Marin E."/>
            <person name="Kohn T."/>
            <person name="Peeters S.H."/>
            <person name="Heuer A."/>
            <person name="Rast P."/>
            <person name="Oberbeckmann S."/>
            <person name="Bunk B."/>
            <person name="Jeske O."/>
            <person name="Meyerdierks A."/>
            <person name="Storesund J.E."/>
            <person name="Kallscheuer N."/>
            <person name="Luecker S."/>
            <person name="Lage O.M."/>
            <person name="Pohl T."/>
            <person name="Merkel B.J."/>
            <person name="Hornburger P."/>
            <person name="Mueller R.-W."/>
            <person name="Bruemmer F."/>
            <person name="Labrenz M."/>
            <person name="Spormann A.M."/>
            <person name="Op Den Camp H."/>
            <person name="Overmann J."/>
            <person name="Amann R."/>
            <person name="Jetten M.S.M."/>
            <person name="Mascher T."/>
            <person name="Medema M.H."/>
            <person name="Devos D.P."/>
            <person name="Kaster A.-K."/>
            <person name="Ovreas L."/>
            <person name="Rohde M."/>
            <person name="Galperin M.Y."/>
            <person name="Jogler C."/>
        </authorList>
    </citation>
    <scope>NUCLEOTIDE SEQUENCE [LARGE SCALE GENOMIC DNA]</scope>
    <source>
        <strain evidence="1 2">Poly51</strain>
    </source>
</reference>
<organism evidence="1 2">
    <name type="scientific">Rubripirellula tenax</name>
    <dbReference type="NCBI Taxonomy" id="2528015"/>
    <lineage>
        <taxon>Bacteria</taxon>
        <taxon>Pseudomonadati</taxon>
        <taxon>Planctomycetota</taxon>
        <taxon>Planctomycetia</taxon>
        <taxon>Pirellulales</taxon>
        <taxon>Pirellulaceae</taxon>
        <taxon>Rubripirellula</taxon>
    </lineage>
</organism>
<protein>
    <recommendedName>
        <fullName evidence="3">HEAT repeat protein</fullName>
    </recommendedName>
</protein>